<evidence type="ECO:0000256" key="5">
    <source>
        <dbReference type="ARBA" id="ARBA00022989"/>
    </source>
</evidence>
<dbReference type="GO" id="GO:0005886">
    <property type="term" value="C:plasma membrane"/>
    <property type="evidence" value="ECO:0007669"/>
    <property type="project" value="UniProtKB-SubCell"/>
</dbReference>
<evidence type="ECO:0000313" key="10">
    <source>
        <dbReference type="Proteomes" id="UP000469385"/>
    </source>
</evidence>
<dbReference type="PANTHER" id="PTHR30353">
    <property type="entry name" value="INNER MEMBRANE PROTEIN DEDA-RELATED"/>
    <property type="match status" value="1"/>
</dbReference>
<dbReference type="EMBL" id="WSEL01000009">
    <property type="protein sequence ID" value="MVQ31760.1"/>
    <property type="molecule type" value="Genomic_DNA"/>
</dbReference>
<comment type="similarity">
    <text evidence="2 7">Belongs to the DedA family.</text>
</comment>
<gene>
    <name evidence="9" type="ORF">GON04_20045</name>
</gene>
<dbReference type="AlphaFoldDB" id="A0A6N8J0G8"/>
<feature type="transmembrane region" description="Helical" evidence="7">
    <location>
        <begin position="179"/>
        <end position="197"/>
    </location>
</feature>
<dbReference type="InterPro" id="IPR032816">
    <property type="entry name" value="VTT_dom"/>
</dbReference>
<keyword evidence="6 7" id="KW-0472">Membrane</keyword>
<feature type="transmembrane region" description="Helical" evidence="7">
    <location>
        <begin position="148"/>
        <end position="167"/>
    </location>
</feature>
<evidence type="ECO:0000256" key="4">
    <source>
        <dbReference type="ARBA" id="ARBA00022692"/>
    </source>
</evidence>
<protein>
    <submittedName>
        <fullName evidence="9">Alkaline phosphatase</fullName>
    </submittedName>
</protein>
<dbReference type="InterPro" id="IPR032818">
    <property type="entry name" value="DedA-like"/>
</dbReference>
<dbReference type="PANTHER" id="PTHR30353:SF0">
    <property type="entry name" value="TRANSMEMBRANE PROTEIN"/>
    <property type="match status" value="1"/>
</dbReference>
<reference evidence="9 10" key="1">
    <citation type="submission" date="2019-12" db="EMBL/GenBank/DDBJ databases">
        <authorList>
            <person name="Huq M.A."/>
        </authorList>
    </citation>
    <scope>NUCLEOTIDE SEQUENCE [LARGE SCALE GENOMIC DNA]</scope>
    <source>
        <strain evidence="9 10">MAH-25</strain>
    </source>
</reference>
<evidence type="ECO:0000256" key="6">
    <source>
        <dbReference type="ARBA" id="ARBA00023136"/>
    </source>
</evidence>
<keyword evidence="5 7" id="KW-1133">Transmembrane helix</keyword>
<dbReference type="Pfam" id="PF09335">
    <property type="entry name" value="VTT_dom"/>
    <property type="match status" value="1"/>
</dbReference>
<comment type="caution">
    <text evidence="9">The sequence shown here is derived from an EMBL/GenBank/DDBJ whole genome shotgun (WGS) entry which is preliminary data.</text>
</comment>
<keyword evidence="4 7" id="KW-0812">Transmembrane</keyword>
<keyword evidence="3 7" id="KW-1003">Cell membrane</keyword>
<dbReference type="Proteomes" id="UP000469385">
    <property type="component" value="Unassembled WGS sequence"/>
</dbReference>
<name>A0A6N8J0G8_9BURK</name>
<feature type="transmembrane region" description="Helical" evidence="7">
    <location>
        <begin position="66"/>
        <end position="87"/>
    </location>
</feature>
<proteinExistence type="inferred from homology"/>
<sequence>MDFSLSLLLDPQAVQELLRSNWTLGLIVAAGVIFLETGVVVFPFLPGDSLLFALGASAAIASRSPWPVWATVLVAAVLGDAVNYTVARTAVGPWVIRRGWIRASHLKRTRDYFARFGGSAVTIGRFVPVVRTIAPFVAGFSEMPVRRFLAFNALGGVLWSALMIGLGSFTGRIPWVQQHFGWVTLGIVILSLVPLAIQFMRSR</sequence>
<evidence type="ECO:0000256" key="1">
    <source>
        <dbReference type="ARBA" id="ARBA00004651"/>
    </source>
</evidence>
<evidence type="ECO:0000256" key="7">
    <source>
        <dbReference type="RuleBase" id="RU367016"/>
    </source>
</evidence>
<evidence type="ECO:0000256" key="2">
    <source>
        <dbReference type="ARBA" id="ARBA00010792"/>
    </source>
</evidence>
<evidence type="ECO:0000256" key="3">
    <source>
        <dbReference type="ARBA" id="ARBA00022475"/>
    </source>
</evidence>
<feature type="domain" description="VTT" evidence="8">
    <location>
        <begin position="45"/>
        <end position="168"/>
    </location>
</feature>
<comment type="subcellular location">
    <subcellularLocation>
        <location evidence="1 7">Cell membrane</location>
        <topology evidence="1 7">Multi-pass membrane protein</topology>
    </subcellularLocation>
</comment>
<evidence type="ECO:0000259" key="8">
    <source>
        <dbReference type="Pfam" id="PF09335"/>
    </source>
</evidence>
<evidence type="ECO:0000313" key="9">
    <source>
        <dbReference type="EMBL" id="MVQ31760.1"/>
    </source>
</evidence>
<dbReference type="RefSeq" id="WP_157399778.1">
    <property type="nucleotide sequence ID" value="NZ_WSEL01000009.1"/>
</dbReference>
<keyword evidence="10" id="KW-1185">Reference proteome</keyword>
<feature type="transmembrane region" description="Helical" evidence="7">
    <location>
        <begin position="21"/>
        <end position="46"/>
    </location>
</feature>
<organism evidence="9 10">
    <name type="scientific">Ramlibacter pinisoli</name>
    <dbReference type="NCBI Taxonomy" id="2682844"/>
    <lineage>
        <taxon>Bacteria</taxon>
        <taxon>Pseudomonadati</taxon>
        <taxon>Pseudomonadota</taxon>
        <taxon>Betaproteobacteria</taxon>
        <taxon>Burkholderiales</taxon>
        <taxon>Comamonadaceae</taxon>
        <taxon>Ramlibacter</taxon>
    </lineage>
</organism>
<accession>A0A6N8J0G8</accession>